<organism evidence="1 2">
    <name type="scientific">Eragrostis curvula</name>
    <name type="common">weeping love grass</name>
    <dbReference type="NCBI Taxonomy" id="38414"/>
    <lineage>
        <taxon>Eukaryota</taxon>
        <taxon>Viridiplantae</taxon>
        <taxon>Streptophyta</taxon>
        <taxon>Embryophyta</taxon>
        <taxon>Tracheophyta</taxon>
        <taxon>Spermatophyta</taxon>
        <taxon>Magnoliopsida</taxon>
        <taxon>Liliopsida</taxon>
        <taxon>Poales</taxon>
        <taxon>Poaceae</taxon>
        <taxon>PACMAD clade</taxon>
        <taxon>Chloridoideae</taxon>
        <taxon>Eragrostideae</taxon>
        <taxon>Eragrostidinae</taxon>
        <taxon>Eragrostis</taxon>
    </lineage>
</organism>
<feature type="non-terminal residue" evidence="1">
    <location>
        <position position="1"/>
    </location>
</feature>
<dbReference type="OrthoDB" id="1600564at2759"/>
<dbReference type="InterPro" id="IPR050592">
    <property type="entry name" value="GDSL_lipolytic_enzyme"/>
</dbReference>
<dbReference type="PANTHER" id="PTHR45642:SF3">
    <property type="entry name" value="OS09G0540400 PROTEIN"/>
    <property type="match status" value="1"/>
</dbReference>
<dbReference type="EMBL" id="RWGY01000039">
    <property type="protein sequence ID" value="TVU10207.1"/>
    <property type="molecule type" value="Genomic_DNA"/>
</dbReference>
<keyword evidence="2" id="KW-1185">Reference proteome</keyword>
<dbReference type="Gramene" id="TVU10207">
    <property type="protein sequence ID" value="TVU10207"/>
    <property type="gene ID" value="EJB05_43719"/>
</dbReference>
<evidence type="ECO:0000313" key="2">
    <source>
        <dbReference type="Proteomes" id="UP000324897"/>
    </source>
</evidence>
<proteinExistence type="predicted"/>
<reference evidence="1 2" key="1">
    <citation type="journal article" date="2019" name="Sci. Rep.">
        <title>A high-quality genome of Eragrostis curvula grass provides insights into Poaceae evolution and supports new strategies to enhance forage quality.</title>
        <authorList>
            <person name="Carballo J."/>
            <person name="Santos B.A.C.M."/>
            <person name="Zappacosta D."/>
            <person name="Garbus I."/>
            <person name="Selva J.P."/>
            <person name="Gallo C.A."/>
            <person name="Diaz A."/>
            <person name="Albertini E."/>
            <person name="Caccamo M."/>
            <person name="Echenique V."/>
        </authorList>
    </citation>
    <scope>NUCLEOTIDE SEQUENCE [LARGE SCALE GENOMIC DNA]</scope>
    <source>
        <strain evidence="2">cv. Victoria</strain>
        <tissue evidence="1">Leaf</tissue>
    </source>
</reference>
<sequence>MVLQQLYQQGARKMAILGLPPVGYVPLQRTVAGGLARNCDRLASMRRSCFNTKLKEEIERLQKGLQCQRIGYVESTTVYVSTRGCCGTGDFKVSLLCNRLTATMCPDDRKCLLRQLRPY</sequence>
<comment type="caution">
    <text evidence="1">The sequence shown here is derived from an EMBL/GenBank/DDBJ whole genome shotgun (WGS) entry which is preliminary data.</text>
</comment>
<dbReference type="PANTHER" id="PTHR45642">
    <property type="entry name" value="GDSL ESTERASE/LIPASE EXL3"/>
    <property type="match status" value="1"/>
</dbReference>
<gene>
    <name evidence="1" type="ORF">EJB05_43719</name>
</gene>
<dbReference type="Gene3D" id="3.40.50.1110">
    <property type="entry name" value="SGNH hydrolase"/>
    <property type="match status" value="1"/>
</dbReference>
<accession>A0A5J9TG69</accession>
<protein>
    <submittedName>
        <fullName evidence="1">Uncharacterized protein</fullName>
    </submittedName>
</protein>
<dbReference type="InterPro" id="IPR036514">
    <property type="entry name" value="SGNH_hydro_sf"/>
</dbReference>
<dbReference type="AlphaFoldDB" id="A0A5J9TG69"/>
<name>A0A5J9TG69_9POAL</name>
<dbReference type="Proteomes" id="UP000324897">
    <property type="component" value="Chromosome 3"/>
</dbReference>
<evidence type="ECO:0000313" key="1">
    <source>
        <dbReference type="EMBL" id="TVU10207.1"/>
    </source>
</evidence>